<evidence type="ECO:0000256" key="2">
    <source>
        <dbReference type="SAM" id="MobiDB-lite"/>
    </source>
</evidence>
<dbReference type="GO" id="GO:0031297">
    <property type="term" value="P:replication fork processing"/>
    <property type="evidence" value="ECO:0007669"/>
    <property type="project" value="TreeGrafter"/>
</dbReference>
<dbReference type="PANTHER" id="PTHR45766:SF5">
    <property type="entry name" value="SNF2 DOMAIN-CONTAINING PROTEIN _ HELICASE DOMAIN-CONTAINING PROTEIN _ HNH ENDONUCLEASE DOMAIN-CONTAINING PROTEIN"/>
    <property type="match status" value="1"/>
</dbReference>
<keyword evidence="1" id="KW-0378">Hydrolase</keyword>
<evidence type="ECO:0000313" key="5">
    <source>
        <dbReference type="EMBL" id="KAE9467234.1"/>
    </source>
</evidence>
<dbReference type="Proteomes" id="UP000428333">
    <property type="component" value="Linkage Group LG01"/>
</dbReference>
<dbReference type="SUPFAM" id="SSF52540">
    <property type="entry name" value="P-loop containing nucleoside triphosphate hydrolases"/>
    <property type="match status" value="1"/>
</dbReference>
<dbReference type="Gene3D" id="3.40.50.300">
    <property type="entry name" value="P-loop containing nucleotide triphosphate hydrolases"/>
    <property type="match status" value="1"/>
</dbReference>
<feature type="region of interest" description="Disordered" evidence="2">
    <location>
        <begin position="312"/>
        <end position="332"/>
    </location>
</feature>
<dbReference type="GO" id="GO:0043596">
    <property type="term" value="C:nuclear replication fork"/>
    <property type="evidence" value="ECO:0007669"/>
    <property type="project" value="TreeGrafter"/>
</dbReference>
<dbReference type="GO" id="GO:0004520">
    <property type="term" value="F:DNA endonuclease activity"/>
    <property type="evidence" value="ECO:0007669"/>
    <property type="project" value="TreeGrafter"/>
</dbReference>
<dbReference type="GO" id="GO:0006281">
    <property type="term" value="P:DNA repair"/>
    <property type="evidence" value="ECO:0007669"/>
    <property type="project" value="TreeGrafter"/>
</dbReference>
<evidence type="ECO:0000259" key="4">
    <source>
        <dbReference type="PROSITE" id="PS51194"/>
    </source>
</evidence>
<keyword evidence="3" id="KW-0732">Signal</keyword>
<evidence type="ECO:0000256" key="1">
    <source>
        <dbReference type="ARBA" id="ARBA00022801"/>
    </source>
</evidence>
<dbReference type="GO" id="GO:0016787">
    <property type="term" value="F:hydrolase activity"/>
    <property type="evidence" value="ECO:0007669"/>
    <property type="project" value="UniProtKB-KW"/>
</dbReference>
<dbReference type="OrthoDB" id="1742705at2759"/>
<gene>
    <name evidence="5" type="ORF">C3L33_00885</name>
</gene>
<feature type="non-terminal residue" evidence="5">
    <location>
        <position position="1"/>
    </location>
</feature>
<proteinExistence type="predicted"/>
<dbReference type="PROSITE" id="PS51194">
    <property type="entry name" value="HELICASE_CTER"/>
    <property type="match status" value="1"/>
</dbReference>
<evidence type="ECO:0000256" key="3">
    <source>
        <dbReference type="SAM" id="SignalP"/>
    </source>
</evidence>
<comment type="caution">
    <text evidence="5">The sequence shown here is derived from an EMBL/GenBank/DDBJ whole genome shotgun (WGS) entry which is preliminary data.</text>
</comment>
<dbReference type="SMART" id="SM00490">
    <property type="entry name" value="HELICc"/>
    <property type="match status" value="1"/>
</dbReference>
<feature type="region of interest" description="Disordered" evidence="2">
    <location>
        <begin position="226"/>
        <end position="246"/>
    </location>
</feature>
<feature type="domain" description="Helicase C-terminal" evidence="4">
    <location>
        <begin position="360"/>
        <end position="510"/>
    </location>
</feature>
<protein>
    <recommendedName>
        <fullName evidence="4">Helicase C-terminal domain-containing protein</fullName>
    </recommendedName>
</protein>
<reference evidence="5 6" key="1">
    <citation type="journal article" date="2019" name="Genome Biol. Evol.">
        <title>The Rhododendron genome and chromosomal organization provide insight into shared whole-genome duplications across the heath family (Ericaceae).</title>
        <authorList>
            <person name="Soza V.L."/>
            <person name="Lindsley D."/>
            <person name="Waalkes A."/>
            <person name="Ramage E."/>
            <person name="Patwardhan R.P."/>
            <person name="Burton J.N."/>
            <person name="Adey A."/>
            <person name="Kumar A."/>
            <person name="Qiu R."/>
            <person name="Shendure J."/>
            <person name="Hall B."/>
        </authorList>
    </citation>
    <scope>NUCLEOTIDE SEQUENCE [LARGE SCALE GENOMIC DNA]</scope>
    <source>
        <strain evidence="5">RSF 1966-606</strain>
    </source>
</reference>
<feature type="signal peptide" evidence="3">
    <location>
        <begin position="1"/>
        <end position="30"/>
    </location>
</feature>
<dbReference type="PANTHER" id="PTHR45766">
    <property type="entry name" value="DNA ANNEALING HELICASE AND ENDONUCLEASE ZRANB3 FAMILY MEMBER"/>
    <property type="match status" value="1"/>
</dbReference>
<dbReference type="InterPro" id="IPR001650">
    <property type="entry name" value="Helicase_C-like"/>
</dbReference>
<evidence type="ECO:0000313" key="6">
    <source>
        <dbReference type="Proteomes" id="UP000428333"/>
    </source>
</evidence>
<feature type="chain" id="PRO_5025496980" description="Helicase C-terminal domain-containing protein" evidence="3">
    <location>
        <begin position="31"/>
        <end position="513"/>
    </location>
</feature>
<dbReference type="InterPro" id="IPR027417">
    <property type="entry name" value="P-loop_NTPase"/>
</dbReference>
<accession>A0A6A4MJH9</accession>
<name>A0A6A4MJH9_9ERIC</name>
<dbReference type="InterPro" id="IPR049730">
    <property type="entry name" value="SNF2/RAD54-like_C"/>
</dbReference>
<dbReference type="CDD" id="cd18793">
    <property type="entry name" value="SF2_C_SNF"/>
    <property type="match status" value="1"/>
</dbReference>
<dbReference type="AlphaFoldDB" id="A0A6A4MJH9"/>
<sequence length="513" mass="57420">MCCFGRVLVAVKGNVLVVVVLLRVASGTAGDGQCCRRWLKQGDGATCHDELVPEPIAEARCWGQLDCQDEKKDFPRNAIQMDEKERDLPPPNLLVLYVQFCAKDEIKAVLDVATKINRIVLLSGTPSLSRPGLLGKDKYEFARTYCSVKFFRGCQGRTYQDFSKGVRLEELNVLLKQTVMIRRLKKHVLVQLPPKRRQIISLQLKRSDVISAMSLCEVVKSNASGNEDAKVPEDATENPLEISDELDDRSSCRESLRILSWQQIGIAKLSGFLKWLSMHPIFAESDGVDNLELGISSHKMIIFAHHHKVMDGVQTNPADPDEIQQPGDSPEADRRLARVAGDRATVGEEHRRQDDGRRWSSVAGISKAGMDIPVCGLYDVHVLQEFLCDKGIGFVRINGRTPPRDRQIAVNSFQLSKEVKIAIIGITAGNVGLDFSSAQHVVFLELPQTPSHMSQAEDRAHRRGQTKAVNVYIFCAKDTLDESRWYYLNKSLQRVSSTTDGKYEAIHEIKVFI</sequence>
<organism evidence="5 6">
    <name type="scientific">Rhododendron williamsianum</name>
    <dbReference type="NCBI Taxonomy" id="262921"/>
    <lineage>
        <taxon>Eukaryota</taxon>
        <taxon>Viridiplantae</taxon>
        <taxon>Streptophyta</taxon>
        <taxon>Embryophyta</taxon>
        <taxon>Tracheophyta</taxon>
        <taxon>Spermatophyta</taxon>
        <taxon>Magnoliopsida</taxon>
        <taxon>eudicotyledons</taxon>
        <taxon>Gunneridae</taxon>
        <taxon>Pentapetalae</taxon>
        <taxon>asterids</taxon>
        <taxon>Ericales</taxon>
        <taxon>Ericaceae</taxon>
        <taxon>Ericoideae</taxon>
        <taxon>Rhodoreae</taxon>
        <taxon>Rhododendron</taxon>
    </lineage>
</organism>
<dbReference type="EMBL" id="QEFC01000043">
    <property type="protein sequence ID" value="KAE9467234.1"/>
    <property type="molecule type" value="Genomic_DNA"/>
</dbReference>
<dbReference type="Pfam" id="PF00271">
    <property type="entry name" value="Helicase_C"/>
    <property type="match status" value="1"/>
</dbReference>
<keyword evidence="6" id="KW-1185">Reference proteome</keyword>